<dbReference type="Proteomes" id="UP000494135">
    <property type="component" value="Unassembled WGS sequence"/>
</dbReference>
<evidence type="ECO:0000313" key="2">
    <source>
        <dbReference type="EMBL" id="CAB3755906.1"/>
    </source>
</evidence>
<reference evidence="2 3" key="1">
    <citation type="submission" date="2020-04" db="EMBL/GenBank/DDBJ databases">
        <authorList>
            <person name="De Canck E."/>
        </authorList>
    </citation>
    <scope>NUCLEOTIDE SEQUENCE [LARGE SCALE GENOMIC DNA]</scope>
    <source>
        <strain evidence="2 3">LMG 29660</strain>
    </source>
</reference>
<proteinExistence type="predicted"/>
<feature type="region of interest" description="Disordered" evidence="1">
    <location>
        <begin position="1"/>
        <end position="21"/>
    </location>
</feature>
<name>A0A6J5DSL2_9BURK</name>
<protein>
    <submittedName>
        <fullName evidence="2">Uncharacterized protein</fullName>
    </submittedName>
</protein>
<dbReference type="EMBL" id="CADIKG010000005">
    <property type="protein sequence ID" value="CAB3755906.1"/>
    <property type="molecule type" value="Genomic_DNA"/>
</dbReference>
<gene>
    <name evidence="2" type="ORF">LMG29660_02713</name>
</gene>
<evidence type="ECO:0000313" key="3">
    <source>
        <dbReference type="Proteomes" id="UP000494135"/>
    </source>
</evidence>
<sequence>MDATAPRHARAEFRSRSKRRPSNRGVVFPHVHVIARLLRRIVNPSVTRAASSLKGLETASTRRAVALAVATALMGMRHVNRVEAPRQTVYPAFLAANQCVHDLHAGELGQYHERCPLDYCISYRSAYWAPGCTFDFHACSETLRASIRQCAGRWCPDNVGRRLLAHESLPYPLCRARRDGCNFRSLDAGGLIPLRRPRATPSGGMGSGFRTADPLTFRTHRAKRKGLPGVATFHDRVAAHGQREFATVTCPGINQRRAGSLDARHPASCRGWRAATAAQERSWP</sequence>
<evidence type="ECO:0000256" key="1">
    <source>
        <dbReference type="SAM" id="MobiDB-lite"/>
    </source>
</evidence>
<accession>A0A6J5DSL2</accession>
<dbReference type="AlphaFoldDB" id="A0A6J5DSL2"/>
<organism evidence="2 3">
    <name type="scientific">Burkholderia puraquae</name>
    <dbReference type="NCBI Taxonomy" id="1904757"/>
    <lineage>
        <taxon>Bacteria</taxon>
        <taxon>Pseudomonadati</taxon>
        <taxon>Pseudomonadota</taxon>
        <taxon>Betaproteobacteria</taxon>
        <taxon>Burkholderiales</taxon>
        <taxon>Burkholderiaceae</taxon>
        <taxon>Burkholderia</taxon>
        <taxon>Burkholderia cepacia complex</taxon>
    </lineage>
</organism>